<protein>
    <submittedName>
        <fullName evidence="4">Uncharacterized protein</fullName>
    </submittedName>
</protein>
<dbReference type="GO" id="GO:0005884">
    <property type="term" value="C:actin filament"/>
    <property type="evidence" value="ECO:0007669"/>
    <property type="project" value="TreeGrafter"/>
</dbReference>
<keyword evidence="5" id="KW-1185">Reference proteome</keyword>
<evidence type="ECO:0000313" key="4">
    <source>
        <dbReference type="EMBL" id="ETO25983.1"/>
    </source>
</evidence>
<accession>X6NJ96</accession>
<dbReference type="GO" id="GO:0051639">
    <property type="term" value="P:actin filament network formation"/>
    <property type="evidence" value="ECO:0007669"/>
    <property type="project" value="TreeGrafter"/>
</dbReference>
<dbReference type="Gene3D" id="1.10.418.10">
    <property type="entry name" value="Calponin-like domain"/>
    <property type="match status" value="2"/>
</dbReference>
<evidence type="ECO:0000256" key="1">
    <source>
        <dbReference type="ARBA" id="ARBA00022737"/>
    </source>
</evidence>
<gene>
    <name evidence="4" type="ORF">RFI_11151</name>
</gene>
<keyword evidence="1" id="KW-0677">Repeat</keyword>
<evidence type="ECO:0000256" key="3">
    <source>
        <dbReference type="SAM" id="MobiDB-lite"/>
    </source>
</evidence>
<name>X6NJ96_RETFI</name>
<proteinExistence type="predicted"/>
<dbReference type="InterPro" id="IPR039959">
    <property type="entry name" value="Fimbrin/Plastin"/>
</dbReference>
<evidence type="ECO:0000313" key="5">
    <source>
        <dbReference type="Proteomes" id="UP000023152"/>
    </source>
</evidence>
<keyword evidence="2" id="KW-0009">Actin-binding</keyword>
<dbReference type="AlphaFoldDB" id="X6NJ96"/>
<dbReference type="GO" id="GO:0051017">
    <property type="term" value="P:actin filament bundle assembly"/>
    <property type="evidence" value="ECO:0007669"/>
    <property type="project" value="InterPro"/>
</dbReference>
<dbReference type="SUPFAM" id="SSF47576">
    <property type="entry name" value="Calponin-homology domain, CH-domain"/>
    <property type="match status" value="1"/>
</dbReference>
<dbReference type="GO" id="GO:0005737">
    <property type="term" value="C:cytoplasm"/>
    <property type="evidence" value="ECO:0007669"/>
    <property type="project" value="TreeGrafter"/>
</dbReference>
<feature type="region of interest" description="Disordered" evidence="3">
    <location>
        <begin position="127"/>
        <end position="149"/>
    </location>
</feature>
<dbReference type="PANTHER" id="PTHR19961">
    <property type="entry name" value="FIMBRIN/PLASTIN"/>
    <property type="match status" value="1"/>
</dbReference>
<dbReference type="PANTHER" id="PTHR19961:SF18">
    <property type="entry name" value="FI19014P1"/>
    <property type="match status" value="1"/>
</dbReference>
<comment type="caution">
    <text evidence="4">The sequence shown here is derived from an EMBL/GenBank/DDBJ whole genome shotgun (WGS) entry which is preliminary data.</text>
</comment>
<evidence type="ECO:0000256" key="2">
    <source>
        <dbReference type="ARBA" id="ARBA00023203"/>
    </source>
</evidence>
<dbReference type="EMBL" id="ASPP01008161">
    <property type="protein sequence ID" value="ETO25983.1"/>
    <property type="molecule type" value="Genomic_DNA"/>
</dbReference>
<feature type="non-terminal residue" evidence="4">
    <location>
        <position position="1"/>
    </location>
</feature>
<dbReference type="GO" id="GO:0051015">
    <property type="term" value="F:actin filament binding"/>
    <property type="evidence" value="ECO:0007669"/>
    <property type="project" value="InterPro"/>
</dbReference>
<dbReference type="InterPro" id="IPR036872">
    <property type="entry name" value="CH_dom_sf"/>
</dbReference>
<dbReference type="OrthoDB" id="1544432at2759"/>
<sequence>DDDRNEVANAKQELLEGINNDNRRWEESLKIRTDAAKDTQRLRTQRDFARQEMQGRIDDLHKIKRLYKQHTAQVLEFIKLDENSLLEAVKEMLKVMLSRHSEIESNMEEHLTQLDSKESIAVAISSDPSLAAANSPTEETKETKEAAPANVPQTSLITPFQVGSSNNILLLYVLLLLLLAYQRNDIDWRNAFKDGIRQLFGIEPPPDEEPIPEWWLDRNAERRAHVQQIVVRDNWVEKQETEAPVLSKNADDYVDVEVFNESEEVHMNAVYLDRVLARPVEDTMRRLYIPMKLNDEEKLDNYHILATVFDGAMLGFLIDTVQPNFIDTRVIHLPNLDEPLPLDIGQVEDNVQLALSSAKALGMRLPAYDPKDWMELDKNVPIFLALMKELCDRHLQKFINIVKHPELIRLAAENEDSDAIIELTPYHWIPRWMNHLQKRPLHKKIDDFNLELFNTMVEIDKSFLTKAPVNKYSDNPSAACAHMIEYAVTELKIPTVIQPEDLLTNNRLLQDLFAAQVLDANSGLPKLTKKEETKVHPVT</sequence>
<organism evidence="4 5">
    <name type="scientific">Reticulomyxa filosa</name>
    <dbReference type="NCBI Taxonomy" id="46433"/>
    <lineage>
        <taxon>Eukaryota</taxon>
        <taxon>Sar</taxon>
        <taxon>Rhizaria</taxon>
        <taxon>Retaria</taxon>
        <taxon>Foraminifera</taxon>
        <taxon>Monothalamids</taxon>
        <taxon>Reticulomyxidae</taxon>
        <taxon>Reticulomyxa</taxon>
    </lineage>
</organism>
<dbReference type="GO" id="GO:0032432">
    <property type="term" value="C:actin filament bundle"/>
    <property type="evidence" value="ECO:0007669"/>
    <property type="project" value="TreeGrafter"/>
</dbReference>
<reference evidence="4 5" key="1">
    <citation type="journal article" date="2013" name="Curr. Biol.">
        <title>The Genome of the Foraminiferan Reticulomyxa filosa.</title>
        <authorList>
            <person name="Glockner G."/>
            <person name="Hulsmann N."/>
            <person name="Schleicher M."/>
            <person name="Noegel A.A."/>
            <person name="Eichinger L."/>
            <person name="Gallinger C."/>
            <person name="Pawlowski J."/>
            <person name="Sierra R."/>
            <person name="Euteneuer U."/>
            <person name="Pillet L."/>
            <person name="Moustafa A."/>
            <person name="Platzer M."/>
            <person name="Groth M."/>
            <person name="Szafranski K."/>
            <person name="Schliwa M."/>
        </authorList>
    </citation>
    <scope>NUCLEOTIDE SEQUENCE [LARGE SCALE GENOMIC DNA]</scope>
</reference>
<dbReference type="Proteomes" id="UP000023152">
    <property type="component" value="Unassembled WGS sequence"/>
</dbReference>